<dbReference type="HOGENOM" id="CLU_2247949_0_0_5"/>
<proteinExistence type="predicted"/>
<protein>
    <submittedName>
        <fullName evidence="1">Uncharacterized protein</fullName>
    </submittedName>
</protein>
<reference evidence="1 2" key="1">
    <citation type="journal article" date="2009" name="Appl. Environ. Microbiol.">
        <title>Rhizobium sp. strain NGR234 possesses a remarkable number of secretion systems.</title>
        <authorList>
            <person name="Schmeisser C."/>
            <person name="Liesegang H."/>
            <person name="Krysciak D."/>
            <person name="Bakkou N."/>
            <person name="Le Quere A."/>
            <person name="Wollherr A."/>
            <person name="Heinemeyer I."/>
            <person name="Morgenstern B."/>
            <person name="Pommerening-Roeser A."/>
            <person name="Flores M."/>
            <person name="Palacios R."/>
            <person name="Brenner S."/>
            <person name="Gottschalk G."/>
            <person name="Schmitz R.A."/>
            <person name="Broughton W.J."/>
            <person name="Perret X."/>
            <person name="Strittmatter A.W."/>
            <person name="Streit W.R."/>
        </authorList>
    </citation>
    <scope>NUCLEOTIDE SEQUENCE [LARGE SCALE GENOMIC DNA]</scope>
    <source>
        <strain evidence="2">NBRC 101917 / NGR234</strain>
    </source>
</reference>
<evidence type="ECO:0000313" key="2">
    <source>
        <dbReference type="Proteomes" id="UP000001054"/>
    </source>
</evidence>
<dbReference type="KEGG" id="rhi:NGR_c13900"/>
<evidence type="ECO:0000313" key="1">
    <source>
        <dbReference type="EMBL" id="ACP25170.1"/>
    </source>
</evidence>
<organism evidence="1 2">
    <name type="scientific">Sinorhizobium fredii (strain NBRC 101917 / NGR234)</name>
    <dbReference type="NCBI Taxonomy" id="394"/>
    <lineage>
        <taxon>Bacteria</taxon>
        <taxon>Pseudomonadati</taxon>
        <taxon>Pseudomonadota</taxon>
        <taxon>Alphaproteobacteria</taxon>
        <taxon>Hyphomicrobiales</taxon>
        <taxon>Rhizobiaceae</taxon>
        <taxon>Sinorhizobium/Ensifer group</taxon>
        <taxon>Sinorhizobium</taxon>
    </lineage>
</organism>
<dbReference type="EMBL" id="CP001389">
    <property type="protein sequence ID" value="ACP25170.1"/>
    <property type="molecule type" value="Genomic_DNA"/>
</dbReference>
<accession>C3MBV8</accession>
<keyword evidence="2" id="KW-1185">Reference proteome</keyword>
<gene>
    <name evidence="1" type="ordered locus">NGR_c13900</name>
</gene>
<sequence length="104" mass="11758">MPVIVLQASQAPSVARLVELVDTLGLGPSARAWGFESLTGHHRRRSGGVWPRRCSPLLRLGTATRPHMPIATTDLREMHIFHADIALHKSARPHYIQDIKRRRR</sequence>
<dbReference type="Proteomes" id="UP000001054">
    <property type="component" value="Chromosome"/>
</dbReference>
<dbReference type="AlphaFoldDB" id="C3MBV8"/>
<name>C3MBV8_SINFN</name>